<dbReference type="EMBL" id="JAAXPC010000023">
    <property type="protein sequence ID" value="NKY04792.1"/>
    <property type="molecule type" value="Genomic_DNA"/>
</dbReference>
<dbReference type="AlphaFoldDB" id="A0A846WTA6"/>
<comment type="caution">
    <text evidence="1">The sequence shown here is derived from an EMBL/GenBank/DDBJ whole genome shotgun (WGS) entry which is preliminary data.</text>
</comment>
<reference evidence="1 2" key="1">
    <citation type="submission" date="2020-04" db="EMBL/GenBank/DDBJ databases">
        <title>MicrobeNet Type strains.</title>
        <authorList>
            <person name="Nicholson A.C."/>
        </authorList>
    </citation>
    <scope>NUCLEOTIDE SEQUENCE [LARGE SCALE GENOMIC DNA]</scope>
    <source>
        <strain evidence="1 2">ATCC BAA-14</strain>
    </source>
</reference>
<proteinExistence type="predicted"/>
<evidence type="ECO:0000313" key="2">
    <source>
        <dbReference type="Proteomes" id="UP000563898"/>
    </source>
</evidence>
<dbReference type="RefSeq" id="WP_020172901.1">
    <property type="nucleotide sequence ID" value="NZ_CP073075.1"/>
</dbReference>
<evidence type="ECO:0000313" key="1">
    <source>
        <dbReference type="EMBL" id="NKY04792.1"/>
    </source>
</evidence>
<dbReference type="Proteomes" id="UP000563898">
    <property type="component" value="Unassembled WGS sequence"/>
</dbReference>
<protein>
    <submittedName>
        <fullName evidence="1">Uncharacterized protein</fullName>
    </submittedName>
</protein>
<name>A0A846WTA6_9ACTN</name>
<accession>A0A846WTA6</accession>
<gene>
    <name evidence="1" type="ORF">HGA05_24840</name>
</gene>
<sequence>MVDLRWQYWQLLDPADESLCWLAITRPKAHARIDRTKMWTLLADKAVLVANWFAAEDHQRPEAQRRWIHDSITGWDFCEAAVEVGLPTADELTRIARPEAMLTVDQIDRIPLVGVVGKREAERIWVARRG</sequence>
<organism evidence="1 2">
    <name type="scientific">Gordonia polyisoprenivorans</name>
    <dbReference type="NCBI Taxonomy" id="84595"/>
    <lineage>
        <taxon>Bacteria</taxon>
        <taxon>Bacillati</taxon>
        <taxon>Actinomycetota</taxon>
        <taxon>Actinomycetes</taxon>
        <taxon>Mycobacteriales</taxon>
        <taxon>Gordoniaceae</taxon>
        <taxon>Gordonia</taxon>
    </lineage>
</organism>